<evidence type="ECO:0000313" key="2">
    <source>
        <dbReference type="Proteomes" id="UP000294395"/>
    </source>
</evidence>
<dbReference type="Proteomes" id="UP000294395">
    <property type="component" value="Chromosome"/>
</dbReference>
<accession>A0A4P7B9C1</accession>
<dbReference type="AlphaFoldDB" id="A0A4P7B9C1"/>
<dbReference type="EMBL" id="CP038009">
    <property type="protein sequence ID" value="QBQ17120.1"/>
    <property type="molecule type" value="Genomic_DNA"/>
</dbReference>
<dbReference type="RefSeq" id="WP_134252865.1">
    <property type="nucleotide sequence ID" value="NZ_CP038009.1"/>
</dbReference>
<name>A0A4P7B9C1_ACIHA</name>
<sequence>MREFFFSTRLYKQLPSTESDIQKQLEILEKVIRKISEIDPIFMTWYINNATSSKPPLDYPFPSKPAFNYFFDQRKKDVYKSFLLWNGQEKANFASFNLDTVNISMTFYKELSCDQLIKIFEGILEFFKFQYIYFNSDFFADINVFPHRLETTSICYVPKKIEDGDVPHLYKKIDINNELNQGTILVFDQNLFDESDEMKKKVQENSIALVDLDLIPEAELDADFFSEA</sequence>
<gene>
    <name evidence="1" type="ORF">AHTJR_12955</name>
</gene>
<evidence type="ECO:0000313" key="1">
    <source>
        <dbReference type="EMBL" id="QBQ17120.1"/>
    </source>
</evidence>
<proteinExistence type="predicted"/>
<organism evidence="1 2">
    <name type="scientific">Acinetobacter haemolyticus</name>
    <dbReference type="NCBI Taxonomy" id="29430"/>
    <lineage>
        <taxon>Bacteria</taxon>
        <taxon>Pseudomonadati</taxon>
        <taxon>Pseudomonadota</taxon>
        <taxon>Gammaproteobacteria</taxon>
        <taxon>Moraxellales</taxon>
        <taxon>Moraxellaceae</taxon>
        <taxon>Acinetobacter</taxon>
    </lineage>
</organism>
<protein>
    <submittedName>
        <fullName evidence="1">Uncharacterized protein</fullName>
    </submittedName>
</protein>
<reference evidence="1 2" key="1">
    <citation type="submission" date="2019-03" db="EMBL/GenBank/DDBJ databases">
        <title>Complete genome sequence of two outbreak-associated Acinetobacter haemolyticus strains.</title>
        <authorList>
            <person name="Bai L."/>
            <person name="Zhang S.-C."/>
            <person name="Deng Y."/>
            <person name="Song C.-C."/>
            <person name="Kang G.-B."/>
            <person name="Dong Y."/>
            <person name="Wang Y."/>
            <person name="Gao F."/>
            <person name="Huang H."/>
        </authorList>
    </citation>
    <scope>NUCLEOTIDE SEQUENCE [LARGE SCALE GENOMIC DNA]</scope>
    <source>
        <strain evidence="1 2">TJR01</strain>
    </source>
</reference>